<comment type="caution">
    <text evidence="1">The sequence shown here is derived from an EMBL/GenBank/DDBJ whole genome shotgun (WGS) entry which is preliminary data.</text>
</comment>
<proteinExistence type="predicted"/>
<dbReference type="RefSeq" id="WP_377478969.1">
    <property type="nucleotide sequence ID" value="NZ_JBHLTN010000002.1"/>
</dbReference>
<evidence type="ECO:0000313" key="2">
    <source>
        <dbReference type="Proteomes" id="UP001589834"/>
    </source>
</evidence>
<accession>A0ABV6PN19</accession>
<keyword evidence="2" id="KW-1185">Reference proteome</keyword>
<dbReference type="NCBIfam" id="TIGR03373">
    <property type="entry name" value="VI_minor_4"/>
    <property type="match status" value="1"/>
</dbReference>
<sequence>MSAGPLTALPGWWGKLPGTGDFSHRRLPEAVRARLDEWLQTELGALRRRHAVWQTAYLGAPLWQFAAGVGLLTQEAWLGVLMPSVDRVGRYFPLLIVQPVSELMAAGIGSQTWWAEATDAALQALKDDCGPQGLDDALMARFGAVSPRVPASDGIRAVEPGSSLWRSSAGTAAPLTCAGWPRDAHFDLLFDLAGLPATVGPVT</sequence>
<gene>
    <name evidence="1" type="primary">tagF</name>
    <name evidence="1" type="ORF">ACFFGG_01600</name>
</gene>
<reference evidence="1 2" key="1">
    <citation type="submission" date="2024-09" db="EMBL/GenBank/DDBJ databases">
        <authorList>
            <person name="Sun Q."/>
            <person name="Mori K."/>
        </authorList>
    </citation>
    <scope>NUCLEOTIDE SEQUENCE [LARGE SCALE GENOMIC DNA]</scope>
    <source>
        <strain evidence="1 2">NCAIM B.02336</strain>
    </source>
</reference>
<evidence type="ECO:0000313" key="1">
    <source>
        <dbReference type="EMBL" id="MFC0591240.1"/>
    </source>
</evidence>
<name>A0ABV6PN19_9BURK</name>
<dbReference type="Pfam" id="PF09867">
    <property type="entry name" value="TagF_N"/>
    <property type="match status" value="1"/>
</dbReference>
<dbReference type="InterPro" id="IPR038225">
    <property type="entry name" value="TagF_sf"/>
</dbReference>
<dbReference type="Gene3D" id="3.40.1730.10">
    <property type="entry name" value="pa0076 domain"/>
    <property type="match status" value="1"/>
</dbReference>
<dbReference type="EMBL" id="JBHLTN010000002">
    <property type="protein sequence ID" value="MFC0591240.1"/>
    <property type="molecule type" value="Genomic_DNA"/>
</dbReference>
<protein>
    <submittedName>
        <fullName evidence="1">Type VI secretion system-associated protein TagF</fullName>
    </submittedName>
</protein>
<dbReference type="InterPro" id="IPR017748">
    <property type="entry name" value="TagF"/>
</dbReference>
<organism evidence="1 2">
    <name type="scientific">Ottowia pentelensis</name>
    <dbReference type="NCBI Taxonomy" id="511108"/>
    <lineage>
        <taxon>Bacteria</taxon>
        <taxon>Pseudomonadati</taxon>
        <taxon>Pseudomonadota</taxon>
        <taxon>Betaproteobacteria</taxon>
        <taxon>Burkholderiales</taxon>
        <taxon>Comamonadaceae</taxon>
        <taxon>Ottowia</taxon>
    </lineage>
</organism>
<dbReference type="PIRSF" id="PIRSF029287">
    <property type="entry name" value="UCP029287"/>
    <property type="match status" value="1"/>
</dbReference>
<dbReference type="Proteomes" id="UP001589834">
    <property type="component" value="Unassembled WGS sequence"/>
</dbReference>